<reference evidence="1 2" key="1">
    <citation type="submission" date="2024-09" db="EMBL/GenBank/DDBJ databases">
        <authorList>
            <person name="Sun Q."/>
            <person name="Mori K."/>
        </authorList>
    </citation>
    <scope>NUCLEOTIDE SEQUENCE [LARGE SCALE GENOMIC DNA]</scope>
    <source>
        <strain evidence="1 2">JCM 6917</strain>
    </source>
</reference>
<accession>A0ABV5NA09</accession>
<dbReference type="EMBL" id="JBHMCY010000092">
    <property type="protein sequence ID" value="MFB9467133.1"/>
    <property type="molecule type" value="Genomic_DNA"/>
</dbReference>
<sequence>MSREPVVRRSWASLTGRRRGSPARAAERGRAGHALWRRAWASFTGVVLPPHPGHAPAPAPRPPQAGPVVPGWFPLPSLPAGGAPTASGADAVVLAAASPDGRAAFLLRHPAGTAAEYGLELVVRGADDEDRPLLATVAYAPPDGHERTLLVPVAPGRLGAAASYVRLRGFGPGATWSATGPSPVPAESDWSTATVQDSVGAALNETTRDAWRRLRPFVGAATRAAIDGALR</sequence>
<comment type="caution">
    <text evidence="1">The sequence shown here is derived from an EMBL/GenBank/DDBJ whole genome shotgun (WGS) entry which is preliminary data.</text>
</comment>
<dbReference type="RefSeq" id="WP_381350277.1">
    <property type="nucleotide sequence ID" value="NZ_JBHMCY010000092.1"/>
</dbReference>
<gene>
    <name evidence="1" type="ORF">ACFF45_31710</name>
</gene>
<organism evidence="1 2">
    <name type="scientific">Streptomyces cinereospinus</name>
    <dbReference type="NCBI Taxonomy" id="285561"/>
    <lineage>
        <taxon>Bacteria</taxon>
        <taxon>Bacillati</taxon>
        <taxon>Actinomycetota</taxon>
        <taxon>Actinomycetes</taxon>
        <taxon>Kitasatosporales</taxon>
        <taxon>Streptomycetaceae</taxon>
        <taxon>Streptomyces</taxon>
    </lineage>
</organism>
<keyword evidence="2" id="KW-1185">Reference proteome</keyword>
<evidence type="ECO:0000313" key="1">
    <source>
        <dbReference type="EMBL" id="MFB9467133.1"/>
    </source>
</evidence>
<name>A0ABV5NA09_9ACTN</name>
<dbReference type="Proteomes" id="UP001589709">
    <property type="component" value="Unassembled WGS sequence"/>
</dbReference>
<protein>
    <submittedName>
        <fullName evidence="1">Uncharacterized protein</fullName>
    </submittedName>
</protein>
<evidence type="ECO:0000313" key="2">
    <source>
        <dbReference type="Proteomes" id="UP001589709"/>
    </source>
</evidence>
<proteinExistence type="predicted"/>